<reference evidence="2" key="1">
    <citation type="journal article" date="2021" name="Proc. Natl. Acad. Sci. U.S.A.">
        <title>A Catalog of Tens of Thousands of Viruses from Human Metagenomes Reveals Hidden Associations with Chronic Diseases.</title>
        <authorList>
            <person name="Tisza M.J."/>
            <person name="Buck C.B."/>
        </authorList>
    </citation>
    <scope>NUCLEOTIDE SEQUENCE</scope>
    <source>
        <strain evidence="2">CtTPJ4</strain>
    </source>
</reference>
<protein>
    <submittedName>
        <fullName evidence="2">Uncharacterized protein</fullName>
    </submittedName>
</protein>
<feature type="transmembrane region" description="Helical" evidence="1">
    <location>
        <begin position="33"/>
        <end position="53"/>
    </location>
</feature>
<keyword evidence="1" id="KW-0472">Membrane</keyword>
<evidence type="ECO:0000256" key="1">
    <source>
        <dbReference type="SAM" id="Phobius"/>
    </source>
</evidence>
<sequence length="58" mass="6342">MKSEDRTTAYGVGAILVVLAVTAGLIAQEIWLVALSLMTVALWVAVGFIYDLWKDDDE</sequence>
<organism evidence="2">
    <name type="scientific">Siphoviridae sp. ctTPJ4</name>
    <dbReference type="NCBI Taxonomy" id="2825519"/>
    <lineage>
        <taxon>Viruses</taxon>
        <taxon>Duplodnaviria</taxon>
        <taxon>Heunggongvirae</taxon>
        <taxon>Uroviricota</taxon>
        <taxon>Caudoviricetes</taxon>
    </lineage>
</organism>
<feature type="transmembrane region" description="Helical" evidence="1">
    <location>
        <begin position="7"/>
        <end position="27"/>
    </location>
</feature>
<name>A0A8S5V096_9CAUD</name>
<accession>A0A8S5V096</accession>
<evidence type="ECO:0000313" key="2">
    <source>
        <dbReference type="EMBL" id="DAG00170.1"/>
    </source>
</evidence>
<dbReference type="EMBL" id="BK016177">
    <property type="protein sequence ID" value="DAG00170.1"/>
    <property type="molecule type" value="Genomic_DNA"/>
</dbReference>
<proteinExistence type="predicted"/>
<keyword evidence="1" id="KW-0812">Transmembrane</keyword>
<keyword evidence="1" id="KW-1133">Transmembrane helix</keyword>